<dbReference type="EMBL" id="MT141560">
    <property type="protein sequence ID" value="QJA66787.1"/>
    <property type="molecule type" value="Genomic_DNA"/>
</dbReference>
<organism evidence="3">
    <name type="scientific">viral metagenome</name>
    <dbReference type="NCBI Taxonomy" id="1070528"/>
    <lineage>
        <taxon>unclassified sequences</taxon>
        <taxon>metagenomes</taxon>
        <taxon>organismal metagenomes</taxon>
    </lineage>
</organism>
<gene>
    <name evidence="4" type="ORF">MM415A01834_0005</name>
    <name evidence="3" type="ORF">MM415B00334_0040</name>
</gene>
<keyword evidence="1" id="KW-0175">Coiled coil</keyword>
<evidence type="ECO:0000313" key="4">
    <source>
        <dbReference type="EMBL" id="QJA75283.1"/>
    </source>
</evidence>
<evidence type="ECO:0000256" key="2">
    <source>
        <dbReference type="SAM" id="MobiDB-lite"/>
    </source>
</evidence>
<proteinExistence type="predicted"/>
<evidence type="ECO:0000313" key="3">
    <source>
        <dbReference type="EMBL" id="QJA66787.1"/>
    </source>
</evidence>
<sequence>MNRETVNRIQISELRLEAAPAPVLAPAPAPAPQPEEPAAEVALVQFAPEECIAGAMEEGETFSLIELEPGVTGITCKRAPDGPAEVQVLKFDPMTFDDASAKAWAESNEFLAWTKRVAGRHAFAAVLKIRMNESRFEELAPGEIEDPDAPKFSEGMETFRIEVQKAIDEKGWSVFTSMDPAYDFVIQELWPDRVLVIDTLTGGYFSLRVGLGSDGTVTLADPVPAEITVSVPDTADPVPAAASTSPVLRNTGTQALVASRQGGEPGKGTALYRVLLCQGGWTRDQRYITDDCLREAVTLGKFDGAKCWYGHPEPQADGRRSRLAVGFVKPGTVTIEKNRAGHVDIWGDVALMRSTGAEIQEFLDQSLEIGVPLLGASVYCPATENSYQNIDGRQAQVFTKFLSEKVAVDFVDDPAFPRARATERLAASATDYTGDQLTMDEKKRLEKAERENAELKAEALLRKRETLVNAELAATGWPAEFIAAQKPVLLEIEKAPVRAAHIATMNMVLGKKTGIRTGATAGATDSGISGDSRLSPAMQAQLAKISKSRGWKPEALENAEKTAFRS</sequence>
<name>A0A6M3JD17_9ZZZZ</name>
<dbReference type="EMBL" id="MT142153">
    <property type="protein sequence ID" value="QJA75283.1"/>
    <property type="molecule type" value="Genomic_DNA"/>
</dbReference>
<reference evidence="3" key="1">
    <citation type="submission" date="2020-03" db="EMBL/GenBank/DDBJ databases">
        <title>The deep terrestrial virosphere.</title>
        <authorList>
            <person name="Holmfeldt K."/>
            <person name="Nilsson E."/>
            <person name="Simone D."/>
            <person name="Lopez-Fernandez M."/>
            <person name="Wu X."/>
            <person name="de Brujin I."/>
            <person name="Lundin D."/>
            <person name="Andersson A."/>
            <person name="Bertilsson S."/>
            <person name="Dopson M."/>
        </authorList>
    </citation>
    <scope>NUCLEOTIDE SEQUENCE</scope>
    <source>
        <strain evidence="4">MM415A01834</strain>
        <strain evidence="3">MM415B00334</strain>
    </source>
</reference>
<evidence type="ECO:0000256" key="1">
    <source>
        <dbReference type="SAM" id="Coils"/>
    </source>
</evidence>
<feature type="coiled-coil region" evidence="1">
    <location>
        <begin position="438"/>
        <end position="470"/>
    </location>
</feature>
<protein>
    <submittedName>
        <fullName evidence="3">Uncharacterized protein</fullName>
    </submittedName>
</protein>
<feature type="region of interest" description="Disordered" evidence="2">
    <location>
        <begin position="545"/>
        <end position="566"/>
    </location>
</feature>
<accession>A0A6M3JD17</accession>
<feature type="compositionally biased region" description="Basic and acidic residues" evidence="2">
    <location>
        <begin position="551"/>
        <end position="566"/>
    </location>
</feature>
<dbReference type="AlphaFoldDB" id="A0A6M3JD17"/>